<reference evidence="1" key="1">
    <citation type="submission" date="2018-02" db="EMBL/GenBank/DDBJ databases">
        <title>Rhizophora mucronata_Transcriptome.</title>
        <authorList>
            <person name="Meera S.P."/>
            <person name="Sreeshan A."/>
            <person name="Augustine A."/>
        </authorList>
    </citation>
    <scope>NUCLEOTIDE SEQUENCE</scope>
    <source>
        <tissue evidence="1">Leaf</tissue>
    </source>
</reference>
<name>A0A2P2NVP7_RHIMU</name>
<accession>A0A2P2NVP7</accession>
<dbReference type="AlphaFoldDB" id="A0A2P2NVP7"/>
<organism evidence="1">
    <name type="scientific">Rhizophora mucronata</name>
    <name type="common">Asiatic mangrove</name>
    <dbReference type="NCBI Taxonomy" id="61149"/>
    <lineage>
        <taxon>Eukaryota</taxon>
        <taxon>Viridiplantae</taxon>
        <taxon>Streptophyta</taxon>
        <taxon>Embryophyta</taxon>
        <taxon>Tracheophyta</taxon>
        <taxon>Spermatophyta</taxon>
        <taxon>Magnoliopsida</taxon>
        <taxon>eudicotyledons</taxon>
        <taxon>Gunneridae</taxon>
        <taxon>Pentapetalae</taxon>
        <taxon>rosids</taxon>
        <taxon>fabids</taxon>
        <taxon>Malpighiales</taxon>
        <taxon>Rhizophoraceae</taxon>
        <taxon>Rhizophora</taxon>
    </lineage>
</organism>
<proteinExistence type="predicted"/>
<sequence length="41" mass="4677">MSYLLVEIVRYKCIFLPELNKIFSPFSPEVLSSSIKEGGQI</sequence>
<protein>
    <submittedName>
        <fullName evidence="1">Uncharacterized protein</fullName>
    </submittedName>
</protein>
<dbReference type="EMBL" id="GGEC01066015">
    <property type="protein sequence ID" value="MBX46499.1"/>
    <property type="molecule type" value="Transcribed_RNA"/>
</dbReference>
<evidence type="ECO:0000313" key="1">
    <source>
        <dbReference type="EMBL" id="MBX46499.1"/>
    </source>
</evidence>